<dbReference type="GO" id="GO:0005524">
    <property type="term" value="F:ATP binding"/>
    <property type="evidence" value="ECO:0007669"/>
    <property type="project" value="InterPro"/>
</dbReference>
<evidence type="ECO:0000313" key="4">
    <source>
        <dbReference type="Proteomes" id="UP000789405"/>
    </source>
</evidence>
<evidence type="ECO:0000313" key="3">
    <source>
        <dbReference type="EMBL" id="CAG8581796.1"/>
    </source>
</evidence>
<dbReference type="InterPro" id="IPR059179">
    <property type="entry name" value="MLKL-like_MCAfunc"/>
</dbReference>
<protein>
    <submittedName>
        <fullName evidence="3">17126_t:CDS:1</fullName>
    </submittedName>
</protein>
<feature type="domain" description="Protein kinase" evidence="2">
    <location>
        <begin position="40"/>
        <end position="408"/>
    </location>
</feature>
<proteinExistence type="predicted"/>
<dbReference type="InterPro" id="IPR000719">
    <property type="entry name" value="Prot_kinase_dom"/>
</dbReference>
<dbReference type="PANTHER" id="PTHR23257:SF958">
    <property type="entry name" value="SERINE_THREONINE-PROTEIN KINASE WNK4"/>
    <property type="match status" value="1"/>
</dbReference>
<reference evidence="3" key="1">
    <citation type="submission" date="2021-06" db="EMBL/GenBank/DDBJ databases">
        <authorList>
            <person name="Kallberg Y."/>
            <person name="Tangrot J."/>
            <person name="Rosling A."/>
        </authorList>
    </citation>
    <scope>NUCLEOTIDE SEQUENCE</scope>
    <source>
        <strain evidence="3">MA453B</strain>
    </source>
</reference>
<dbReference type="Gene3D" id="1.10.510.10">
    <property type="entry name" value="Transferase(Phosphotransferase) domain 1"/>
    <property type="match status" value="1"/>
</dbReference>
<feature type="coiled-coil region" evidence="1">
    <location>
        <begin position="56"/>
        <end position="83"/>
    </location>
</feature>
<dbReference type="GO" id="GO:0007166">
    <property type="term" value="P:cell surface receptor signaling pathway"/>
    <property type="evidence" value="ECO:0007669"/>
    <property type="project" value="InterPro"/>
</dbReference>
<evidence type="ECO:0000259" key="2">
    <source>
        <dbReference type="PROSITE" id="PS50011"/>
    </source>
</evidence>
<name>A0A9N9G5H5_9GLOM</name>
<dbReference type="OrthoDB" id="2314769at2759"/>
<sequence>MTDDLNTMIDSTEKISKVGGYRETIKPFIPIIITISFLIKEIIEIYKKAQFNKKICNSLLDRAKSAETAMNTLQRRKQENEKNFLNQSYYNNFNFAGEVTQIRGIDKYLNTTSIEDKFLELTSVYDKCMEDLHFVFVIAQDEQRRYDQKGLESDLAEMSEFLNQFQGESEIVQESLKILHQEVSIIKTQLSHPIQISAPRIDPKHLTDIENEEKLLKTVENSSNIMVVKKLYKNAIVSCNKIGFQTQGLLAILGKLNECPNIFKFFGMTSRLEPKLANFHFEKVLNHSETIFNDGILNFVHWLAPEKMYEYMCLNARRQEYTQQCEIFSFGMMLWELCFERVPYHCKDTGYITNHVTKAGRERIPVYSGSKEDKEIYFEFIKIIKMAWAHDPDERISINKVLKLDEGISEESVMSDDEDLY</sequence>
<keyword evidence="1" id="KW-0175">Coiled coil</keyword>
<dbReference type="EMBL" id="CAJVPY010003111">
    <property type="protein sequence ID" value="CAG8581796.1"/>
    <property type="molecule type" value="Genomic_DNA"/>
</dbReference>
<feature type="non-terminal residue" evidence="3">
    <location>
        <position position="421"/>
    </location>
</feature>
<dbReference type="Gene3D" id="1.20.930.20">
    <property type="entry name" value="Adaptor protein Cbl, N-terminal domain"/>
    <property type="match status" value="1"/>
</dbReference>
<keyword evidence="4" id="KW-1185">Reference proteome</keyword>
<comment type="caution">
    <text evidence="3">The sequence shown here is derived from an EMBL/GenBank/DDBJ whole genome shotgun (WGS) entry which is preliminary data.</text>
</comment>
<dbReference type="SUPFAM" id="SSF56112">
    <property type="entry name" value="Protein kinase-like (PK-like)"/>
    <property type="match status" value="1"/>
</dbReference>
<dbReference type="CDD" id="cd21037">
    <property type="entry name" value="MLKL_NTD"/>
    <property type="match status" value="1"/>
</dbReference>
<dbReference type="Proteomes" id="UP000789405">
    <property type="component" value="Unassembled WGS sequence"/>
</dbReference>
<dbReference type="Pfam" id="PF00069">
    <property type="entry name" value="Pkinase"/>
    <property type="match status" value="1"/>
</dbReference>
<dbReference type="AlphaFoldDB" id="A0A9N9G5H5"/>
<dbReference type="InterPro" id="IPR050167">
    <property type="entry name" value="Ser_Thr_protein_kinase"/>
</dbReference>
<organism evidence="3 4">
    <name type="scientific">Dentiscutata erythropus</name>
    <dbReference type="NCBI Taxonomy" id="1348616"/>
    <lineage>
        <taxon>Eukaryota</taxon>
        <taxon>Fungi</taxon>
        <taxon>Fungi incertae sedis</taxon>
        <taxon>Mucoromycota</taxon>
        <taxon>Glomeromycotina</taxon>
        <taxon>Glomeromycetes</taxon>
        <taxon>Diversisporales</taxon>
        <taxon>Gigasporaceae</taxon>
        <taxon>Dentiscutata</taxon>
    </lineage>
</organism>
<dbReference type="GO" id="GO:0004672">
    <property type="term" value="F:protein kinase activity"/>
    <property type="evidence" value="ECO:0007669"/>
    <property type="project" value="InterPro"/>
</dbReference>
<dbReference type="PROSITE" id="PS50011">
    <property type="entry name" value="PROTEIN_KINASE_DOM"/>
    <property type="match status" value="1"/>
</dbReference>
<accession>A0A9N9G5H5</accession>
<dbReference type="PANTHER" id="PTHR23257">
    <property type="entry name" value="SERINE-THREONINE PROTEIN KINASE"/>
    <property type="match status" value="1"/>
</dbReference>
<dbReference type="GO" id="GO:0005737">
    <property type="term" value="C:cytoplasm"/>
    <property type="evidence" value="ECO:0007669"/>
    <property type="project" value="TreeGrafter"/>
</dbReference>
<gene>
    <name evidence="3" type="ORF">DERYTH_LOCUS6727</name>
</gene>
<dbReference type="InterPro" id="IPR036537">
    <property type="entry name" value="Adaptor_Cbl_N_dom_sf"/>
</dbReference>
<evidence type="ECO:0000256" key="1">
    <source>
        <dbReference type="SAM" id="Coils"/>
    </source>
</evidence>
<dbReference type="InterPro" id="IPR011009">
    <property type="entry name" value="Kinase-like_dom_sf"/>
</dbReference>